<reference evidence="9 10" key="1">
    <citation type="journal article" date="2018" name="Sci. Adv.">
        <title>Multi-heme cytochromes provide a pathway for survival in energy-limited environments.</title>
        <authorList>
            <person name="Deng X."/>
            <person name="Dohmae N."/>
            <person name="Nealson K.H."/>
            <person name="Hashimoto K."/>
            <person name="Okamoto A."/>
        </authorList>
    </citation>
    <scope>NUCLEOTIDE SEQUENCE [LARGE SCALE GENOMIC DNA]</scope>
    <source>
        <strain evidence="9 10">IS5</strain>
    </source>
</reference>
<evidence type="ECO:0000256" key="7">
    <source>
        <dbReference type="ARBA" id="ARBA00047820"/>
    </source>
</evidence>
<keyword evidence="5" id="KW-0464">Manganese</keyword>
<dbReference type="Pfam" id="PF02833">
    <property type="entry name" value="DHHA2"/>
    <property type="match status" value="1"/>
</dbReference>
<evidence type="ECO:0000256" key="2">
    <source>
        <dbReference type="ARBA" id="ARBA00012146"/>
    </source>
</evidence>
<dbReference type="GO" id="GO:0004427">
    <property type="term" value="F:inorganic diphosphate phosphatase activity"/>
    <property type="evidence" value="ECO:0007669"/>
    <property type="project" value="UniProtKB-EC"/>
</dbReference>
<evidence type="ECO:0000313" key="10">
    <source>
        <dbReference type="Proteomes" id="UP000269883"/>
    </source>
</evidence>
<gene>
    <name evidence="9" type="ORF">DFE_0854</name>
</gene>
<dbReference type="InterPro" id="IPR004097">
    <property type="entry name" value="DHHA2"/>
</dbReference>
<dbReference type="InterPro" id="IPR038222">
    <property type="entry name" value="DHHA2_dom_sf"/>
</dbReference>
<comment type="cofactor">
    <cofactor evidence="1">
        <name>Mn(2+)</name>
        <dbReference type="ChEBI" id="CHEBI:29035"/>
    </cofactor>
</comment>
<dbReference type="KEGG" id="dfl:DFE_0854"/>
<dbReference type="PANTHER" id="PTHR12112:SF22">
    <property type="entry name" value="MANGANESE-DEPENDENT INORGANIC PYROPHOSPHATASE-RELATED"/>
    <property type="match status" value="1"/>
</dbReference>
<evidence type="ECO:0000313" key="9">
    <source>
        <dbReference type="EMBL" id="BBD07580.1"/>
    </source>
</evidence>
<dbReference type="FunFam" id="3.90.1640.10:FF:000001">
    <property type="entry name" value="Probable manganese-dependent inorganic pyrophosphatase"/>
    <property type="match status" value="1"/>
</dbReference>
<dbReference type="InterPro" id="IPR001667">
    <property type="entry name" value="DDH_dom"/>
</dbReference>
<keyword evidence="10" id="KW-1185">Reference proteome</keyword>
<dbReference type="GO" id="GO:0005737">
    <property type="term" value="C:cytoplasm"/>
    <property type="evidence" value="ECO:0007669"/>
    <property type="project" value="InterPro"/>
</dbReference>
<sequence length="305" mass="32896">MLVFGHMNPDTDTIVSAIAYADLASKLGKDAKAVAQGAVTPESAYVLEKFGLATPEVVTSVAGQQVAVVDTTELSQLPSDIGEAEVVAVVDHHKLGDLATSQPLEMWVWPVGCTGTVLKNMYDFYNVEIPKGIAGAMMCAILSDTVMFKSVTCTDADKKAVEALAKIAGVADPMEIGLEMFKVKSAVDGTPIRELVFRDYKDFDMDGNGVGIGQLEVVDGAMLLPLVDDLYADIAKVKEEKGHHTVILMLTDIMKEGSEILYVTDDKAVFKKAFGIDAADKSFWMQGCMSRKKQIVPDFQGKAFK</sequence>
<evidence type="ECO:0000259" key="8">
    <source>
        <dbReference type="SMART" id="SM01131"/>
    </source>
</evidence>
<dbReference type="Pfam" id="PF01368">
    <property type="entry name" value="DHH"/>
    <property type="match status" value="1"/>
</dbReference>
<proteinExistence type="predicted"/>
<keyword evidence="4" id="KW-0378">Hydrolase</keyword>
<evidence type="ECO:0000256" key="1">
    <source>
        <dbReference type="ARBA" id="ARBA00001936"/>
    </source>
</evidence>
<keyword evidence="3" id="KW-0479">Metal-binding</keyword>
<evidence type="ECO:0000256" key="6">
    <source>
        <dbReference type="ARBA" id="ARBA00032535"/>
    </source>
</evidence>
<protein>
    <recommendedName>
        <fullName evidence="2">inorganic diphosphatase</fullName>
        <ecNumber evidence="2">3.6.1.1</ecNumber>
    </recommendedName>
    <alternativeName>
        <fullName evidence="6">Pyrophosphate phospho-hydrolase</fullName>
    </alternativeName>
</protein>
<dbReference type="SMART" id="SM01131">
    <property type="entry name" value="DHHA2"/>
    <property type="match status" value="1"/>
</dbReference>
<evidence type="ECO:0000256" key="3">
    <source>
        <dbReference type="ARBA" id="ARBA00022723"/>
    </source>
</evidence>
<dbReference type="Proteomes" id="UP000269883">
    <property type="component" value="Chromosome"/>
</dbReference>
<dbReference type="EC" id="3.6.1.1" evidence="2"/>
<feature type="domain" description="DHHA2" evidence="8">
    <location>
        <begin position="177"/>
        <end position="303"/>
    </location>
</feature>
<dbReference type="GO" id="GO:0046872">
    <property type="term" value="F:metal ion binding"/>
    <property type="evidence" value="ECO:0007669"/>
    <property type="project" value="UniProtKB-KW"/>
</dbReference>
<name>A0A2Z6AWI6_9BACT</name>
<organism evidence="9 10">
    <name type="scientific">Desulfovibrio ferrophilus</name>
    <dbReference type="NCBI Taxonomy" id="241368"/>
    <lineage>
        <taxon>Bacteria</taxon>
        <taxon>Pseudomonadati</taxon>
        <taxon>Thermodesulfobacteriota</taxon>
        <taxon>Desulfovibrionia</taxon>
        <taxon>Desulfovibrionales</taxon>
        <taxon>Desulfovibrionaceae</taxon>
        <taxon>Desulfovibrio</taxon>
    </lineage>
</organism>
<evidence type="ECO:0000256" key="4">
    <source>
        <dbReference type="ARBA" id="ARBA00022801"/>
    </source>
</evidence>
<dbReference type="RefSeq" id="WP_126376958.1">
    <property type="nucleotide sequence ID" value="NZ_AP017378.1"/>
</dbReference>
<dbReference type="Gene3D" id="3.10.310.20">
    <property type="entry name" value="DHHA2 domain"/>
    <property type="match status" value="1"/>
</dbReference>
<dbReference type="AlphaFoldDB" id="A0A2Z6AWI6"/>
<dbReference type="PANTHER" id="PTHR12112">
    <property type="entry name" value="BNIP - RELATED"/>
    <property type="match status" value="1"/>
</dbReference>
<evidence type="ECO:0000256" key="5">
    <source>
        <dbReference type="ARBA" id="ARBA00023211"/>
    </source>
</evidence>
<dbReference type="Gene3D" id="3.90.1640.10">
    <property type="entry name" value="inorganic pyrophosphatase (n-terminal core)"/>
    <property type="match status" value="1"/>
</dbReference>
<accession>A0A2Z6AWI6</accession>
<dbReference type="SUPFAM" id="SSF64182">
    <property type="entry name" value="DHH phosphoesterases"/>
    <property type="match status" value="1"/>
</dbReference>
<dbReference type="InterPro" id="IPR038763">
    <property type="entry name" value="DHH_sf"/>
</dbReference>
<comment type="catalytic activity">
    <reaction evidence="7">
        <text>diphosphate + H2O = 2 phosphate + H(+)</text>
        <dbReference type="Rhea" id="RHEA:24576"/>
        <dbReference type="ChEBI" id="CHEBI:15377"/>
        <dbReference type="ChEBI" id="CHEBI:15378"/>
        <dbReference type="ChEBI" id="CHEBI:33019"/>
        <dbReference type="ChEBI" id="CHEBI:43474"/>
        <dbReference type="EC" id="3.6.1.1"/>
    </reaction>
</comment>
<dbReference type="NCBIfam" id="NF003877">
    <property type="entry name" value="PRK05427.1"/>
    <property type="match status" value="1"/>
</dbReference>
<dbReference type="OrthoDB" id="9766150at2"/>
<dbReference type="EMBL" id="AP017378">
    <property type="protein sequence ID" value="BBD07580.1"/>
    <property type="molecule type" value="Genomic_DNA"/>
</dbReference>